<dbReference type="Pfam" id="PF03466">
    <property type="entry name" value="LysR_substrate"/>
    <property type="match status" value="1"/>
</dbReference>
<accession>A0A859D0Y4</accession>
<dbReference type="PROSITE" id="PS50931">
    <property type="entry name" value="HTH_LYSR"/>
    <property type="match status" value="1"/>
</dbReference>
<dbReference type="GO" id="GO:0003700">
    <property type="term" value="F:DNA-binding transcription factor activity"/>
    <property type="evidence" value="ECO:0007669"/>
    <property type="project" value="InterPro"/>
</dbReference>
<dbReference type="CDD" id="cd05466">
    <property type="entry name" value="PBP2_LTTR_substrate"/>
    <property type="match status" value="1"/>
</dbReference>
<dbReference type="Gene3D" id="1.10.10.10">
    <property type="entry name" value="Winged helix-like DNA-binding domain superfamily/Winged helix DNA-binding domain"/>
    <property type="match status" value="1"/>
</dbReference>
<dbReference type="Pfam" id="PF00126">
    <property type="entry name" value="HTH_1"/>
    <property type="match status" value="1"/>
</dbReference>
<gene>
    <name evidence="6" type="ORF">MP3633_3720</name>
</gene>
<dbReference type="PANTHER" id="PTHR30126:SF91">
    <property type="entry name" value="LYSR FAMILY TRANSCRIPTIONAL REGULATOR"/>
    <property type="match status" value="1"/>
</dbReference>
<evidence type="ECO:0000256" key="3">
    <source>
        <dbReference type="ARBA" id="ARBA00023125"/>
    </source>
</evidence>
<dbReference type="Gene3D" id="3.40.190.290">
    <property type="match status" value="1"/>
</dbReference>
<keyword evidence="4" id="KW-0804">Transcription</keyword>
<comment type="similarity">
    <text evidence="1">Belongs to the LysR transcriptional regulatory family.</text>
</comment>
<dbReference type="RefSeq" id="WP_244959740.1">
    <property type="nucleotide sequence ID" value="NZ_BAAAEF010000015.1"/>
</dbReference>
<dbReference type="FunFam" id="1.10.10.10:FF:000001">
    <property type="entry name" value="LysR family transcriptional regulator"/>
    <property type="match status" value="1"/>
</dbReference>
<feature type="domain" description="HTH lysR-type" evidence="5">
    <location>
        <begin position="26"/>
        <end position="83"/>
    </location>
</feature>
<name>A0A859D0Y4_9GAMM</name>
<dbReference type="PRINTS" id="PR00039">
    <property type="entry name" value="HTHLYSR"/>
</dbReference>
<sequence>MNKFDFYSINNYDDSKLITIDIIHMLSLEQIKMLVLSAELGSFSACARKLGKVQSAVSHGISNLEVDLGVELFDRSSRSPTLTPEGERLLRSAKALLAQSHEFEKIAESILRKEESALTIAVDDALLASNVSAALKLFALTFPYVQLDLVSLASPDIIHVVADGNIDIGVMFSEVEANKQVDFCYVGGVDFIAVCHVDFPLAGLRVLSESDLVPFRQIAVRGSLKKEPQALISMTPSAWWCSSNYAVLELVKQQIGWAYLPASLVQPLVEQGDICKIDVAFDHKPWSAPVDLVFKKGAKRGPAHQWLFEALKNAFSATG</sequence>
<evidence type="ECO:0000313" key="6">
    <source>
        <dbReference type="EMBL" id="QKK82447.1"/>
    </source>
</evidence>
<evidence type="ECO:0000313" key="7">
    <source>
        <dbReference type="Proteomes" id="UP000509371"/>
    </source>
</evidence>
<reference evidence="6 7" key="1">
    <citation type="submission" date="2020-06" db="EMBL/GenBank/DDBJ databases">
        <authorList>
            <person name="Voronona O.L."/>
            <person name="Aksenova E.I."/>
            <person name="Kunda M.S."/>
            <person name="Semenov A.N."/>
            <person name="Ryzhova N."/>
        </authorList>
    </citation>
    <scope>NUCLEOTIDE SEQUENCE [LARGE SCALE GENOMIC DNA]</scope>
    <source>
        <strain evidence="6 7">MPKMM3633</strain>
    </source>
</reference>
<dbReference type="EMBL" id="CP054301">
    <property type="protein sequence ID" value="QKK82447.1"/>
    <property type="molecule type" value="Genomic_DNA"/>
</dbReference>
<protein>
    <submittedName>
        <fullName evidence="6">LysR family transcriptional regulator</fullName>
    </submittedName>
</protein>
<dbReference type="InterPro" id="IPR000847">
    <property type="entry name" value="LysR_HTH_N"/>
</dbReference>
<dbReference type="InterPro" id="IPR036388">
    <property type="entry name" value="WH-like_DNA-bd_sf"/>
</dbReference>
<evidence type="ECO:0000256" key="4">
    <source>
        <dbReference type="ARBA" id="ARBA00023163"/>
    </source>
</evidence>
<dbReference type="GO" id="GO:0000976">
    <property type="term" value="F:transcription cis-regulatory region binding"/>
    <property type="evidence" value="ECO:0007669"/>
    <property type="project" value="TreeGrafter"/>
</dbReference>
<dbReference type="InterPro" id="IPR005119">
    <property type="entry name" value="LysR_subst-bd"/>
</dbReference>
<evidence type="ECO:0000256" key="2">
    <source>
        <dbReference type="ARBA" id="ARBA00023015"/>
    </source>
</evidence>
<dbReference type="PANTHER" id="PTHR30126">
    <property type="entry name" value="HTH-TYPE TRANSCRIPTIONAL REGULATOR"/>
    <property type="match status" value="1"/>
</dbReference>
<dbReference type="AlphaFoldDB" id="A0A859D0Y4"/>
<keyword evidence="3" id="KW-0238">DNA-binding</keyword>
<dbReference type="KEGG" id="mpri:MP3633_3720"/>
<dbReference type="Proteomes" id="UP000509371">
    <property type="component" value="Chromosome"/>
</dbReference>
<evidence type="ECO:0000256" key="1">
    <source>
        <dbReference type="ARBA" id="ARBA00009437"/>
    </source>
</evidence>
<proteinExistence type="inferred from homology"/>
<organism evidence="6 7">
    <name type="scientific">Marinomonas primoryensis</name>
    <dbReference type="NCBI Taxonomy" id="178399"/>
    <lineage>
        <taxon>Bacteria</taxon>
        <taxon>Pseudomonadati</taxon>
        <taxon>Pseudomonadota</taxon>
        <taxon>Gammaproteobacteria</taxon>
        <taxon>Oceanospirillales</taxon>
        <taxon>Oceanospirillaceae</taxon>
        <taxon>Marinomonas</taxon>
    </lineage>
</organism>
<dbReference type="InterPro" id="IPR036390">
    <property type="entry name" value="WH_DNA-bd_sf"/>
</dbReference>
<keyword evidence="2" id="KW-0805">Transcription regulation</keyword>
<evidence type="ECO:0000259" key="5">
    <source>
        <dbReference type="PROSITE" id="PS50931"/>
    </source>
</evidence>
<dbReference type="SUPFAM" id="SSF53850">
    <property type="entry name" value="Periplasmic binding protein-like II"/>
    <property type="match status" value="1"/>
</dbReference>
<dbReference type="SUPFAM" id="SSF46785">
    <property type="entry name" value="Winged helix' DNA-binding domain"/>
    <property type="match status" value="1"/>
</dbReference>